<name>A0A0U8TY14_CICAR</name>
<feature type="chain" id="PRO_5006864717" evidence="1">
    <location>
        <begin position="25"/>
        <end position="55"/>
    </location>
</feature>
<sequence>MVKILKFVYAAILFLVVTHVGCSGESCESASDCPSLWYKCIDHICIWLPISTRQK</sequence>
<dbReference type="EMBL" id="BK009394">
    <property type="protein sequence ID" value="DAA64983.1"/>
    <property type="molecule type" value="Genomic_DNA"/>
</dbReference>
<keyword evidence="1" id="KW-0732">Signal</keyword>
<protein>
    <submittedName>
        <fullName evidence="3">Nodule cysteine-rich protein 9</fullName>
    </submittedName>
</protein>
<dbReference type="AlphaFoldDB" id="A0A0U8TY14"/>
<dbReference type="Pfam" id="PF07127">
    <property type="entry name" value="Nodulin_late"/>
    <property type="match status" value="1"/>
</dbReference>
<reference evidence="3" key="1">
    <citation type="journal article" date="2015" name="Mol. Plant Microbe Interact.">
        <title>Terminal bacteroid differentiation is associated with variable morphological changes in legume species belonging to the inverted repeat-lacking clade.</title>
        <authorList>
            <person name="Montiel J."/>
            <person name="Szucs A."/>
            <person name="Boboescu I.Z."/>
            <person name="Gherman V.D."/>
            <person name="Kondorosi E."/>
            <person name="Kereszt A."/>
        </authorList>
    </citation>
    <scope>NUCLEOTIDE SEQUENCE</scope>
</reference>
<accession>A0A0U8TY14</accession>
<dbReference type="GO" id="GO:0046872">
    <property type="term" value="F:metal ion binding"/>
    <property type="evidence" value="ECO:0007669"/>
    <property type="project" value="InterPro"/>
</dbReference>
<organism evidence="3">
    <name type="scientific">Cicer arietinum</name>
    <name type="common">Chickpea</name>
    <name type="synonym">Garbanzo</name>
    <dbReference type="NCBI Taxonomy" id="3827"/>
    <lineage>
        <taxon>Eukaryota</taxon>
        <taxon>Viridiplantae</taxon>
        <taxon>Streptophyta</taxon>
        <taxon>Embryophyta</taxon>
        <taxon>Tracheophyta</taxon>
        <taxon>Spermatophyta</taxon>
        <taxon>Magnoliopsida</taxon>
        <taxon>eudicotyledons</taxon>
        <taxon>Gunneridae</taxon>
        <taxon>Pentapetalae</taxon>
        <taxon>rosids</taxon>
        <taxon>fabids</taxon>
        <taxon>Fabales</taxon>
        <taxon>Fabaceae</taxon>
        <taxon>Papilionoideae</taxon>
        <taxon>50 kb inversion clade</taxon>
        <taxon>NPAAA clade</taxon>
        <taxon>Hologalegina</taxon>
        <taxon>IRL clade</taxon>
        <taxon>Cicereae</taxon>
        <taxon>Cicer</taxon>
    </lineage>
</organism>
<feature type="signal peptide" evidence="1">
    <location>
        <begin position="1"/>
        <end position="24"/>
    </location>
</feature>
<dbReference type="InterPro" id="IPR009810">
    <property type="entry name" value="Nodulin_late_dom"/>
</dbReference>
<evidence type="ECO:0000313" key="3">
    <source>
        <dbReference type="EMBL" id="DAA64983.1"/>
    </source>
</evidence>
<evidence type="ECO:0000259" key="2">
    <source>
        <dbReference type="Pfam" id="PF07127"/>
    </source>
</evidence>
<proteinExistence type="predicted"/>
<feature type="domain" description="Late nodulin" evidence="2">
    <location>
        <begin position="1"/>
        <end position="45"/>
    </location>
</feature>
<evidence type="ECO:0000256" key="1">
    <source>
        <dbReference type="SAM" id="SignalP"/>
    </source>
</evidence>
<gene>
    <name evidence="3" type="primary">NCR9</name>
</gene>